<dbReference type="InterPro" id="IPR003607">
    <property type="entry name" value="HD/PDEase_dom"/>
</dbReference>
<dbReference type="OrthoDB" id="9763857at2"/>
<organism evidence="5 6">
    <name type="scientific">Aquabacterium olei</name>
    <dbReference type="NCBI Taxonomy" id="1296669"/>
    <lineage>
        <taxon>Bacteria</taxon>
        <taxon>Pseudomonadati</taxon>
        <taxon>Pseudomonadota</taxon>
        <taxon>Betaproteobacteria</taxon>
        <taxon>Burkholderiales</taxon>
        <taxon>Aquabacterium</taxon>
    </lineage>
</organism>
<dbReference type="SMART" id="SM00448">
    <property type="entry name" value="REC"/>
    <property type="match status" value="1"/>
</dbReference>
<dbReference type="AlphaFoldDB" id="A0A2U8FV90"/>
<evidence type="ECO:0000313" key="6">
    <source>
        <dbReference type="Proteomes" id="UP000244892"/>
    </source>
</evidence>
<dbReference type="KEGG" id="aon:DEH84_17350"/>
<accession>A0A2U8FV90</accession>
<dbReference type="Gene3D" id="3.40.50.2300">
    <property type="match status" value="1"/>
</dbReference>
<feature type="domain" description="HD-GYP" evidence="4">
    <location>
        <begin position="147"/>
        <end position="344"/>
    </location>
</feature>
<dbReference type="InterPro" id="IPR001789">
    <property type="entry name" value="Sig_transdc_resp-reg_receiver"/>
</dbReference>
<dbReference type="SUPFAM" id="SSF52172">
    <property type="entry name" value="CheY-like"/>
    <property type="match status" value="1"/>
</dbReference>
<dbReference type="GO" id="GO:0008081">
    <property type="term" value="F:phosphoric diester hydrolase activity"/>
    <property type="evidence" value="ECO:0007669"/>
    <property type="project" value="UniProtKB-ARBA"/>
</dbReference>
<gene>
    <name evidence="5" type="ORF">DEH84_17350</name>
</gene>
<dbReference type="PANTHER" id="PTHR45228">
    <property type="entry name" value="CYCLIC DI-GMP PHOSPHODIESTERASE TM_0186-RELATED"/>
    <property type="match status" value="1"/>
</dbReference>
<dbReference type="Pfam" id="PF00072">
    <property type="entry name" value="Response_reg"/>
    <property type="match status" value="1"/>
</dbReference>
<dbReference type="InterPro" id="IPR006674">
    <property type="entry name" value="HD_domain"/>
</dbReference>
<evidence type="ECO:0000259" key="3">
    <source>
        <dbReference type="PROSITE" id="PS51831"/>
    </source>
</evidence>
<dbReference type="SUPFAM" id="SSF109604">
    <property type="entry name" value="HD-domain/PDEase-like"/>
    <property type="match status" value="1"/>
</dbReference>
<dbReference type="Gene3D" id="1.10.3210.10">
    <property type="entry name" value="Hypothetical protein af1432"/>
    <property type="match status" value="1"/>
</dbReference>
<evidence type="ECO:0000259" key="2">
    <source>
        <dbReference type="PROSITE" id="PS50110"/>
    </source>
</evidence>
<dbReference type="InterPro" id="IPR037522">
    <property type="entry name" value="HD_GYP_dom"/>
</dbReference>
<dbReference type="PROSITE" id="PS51832">
    <property type="entry name" value="HD_GYP"/>
    <property type="match status" value="1"/>
</dbReference>
<dbReference type="PANTHER" id="PTHR45228:SF5">
    <property type="entry name" value="CYCLIC DI-GMP PHOSPHODIESTERASE VC_1348-RELATED"/>
    <property type="match status" value="1"/>
</dbReference>
<feature type="domain" description="HD" evidence="3">
    <location>
        <begin position="169"/>
        <end position="293"/>
    </location>
</feature>
<evidence type="ECO:0000313" key="5">
    <source>
        <dbReference type="EMBL" id="AWI54989.1"/>
    </source>
</evidence>
<dbReference type="SMART" id="SM00471">
    <property type="entry name" value="HDc"/>
    <property type="match status" value="1"/>
</dbReference>
<evidence type="ECO:0000259" key="4">
    <source>
        <dbReference type="PROSITE" id="PS51832"/>
    </source>
</evidence>
<proteinExistence type="predicted"/>
<protein>
    <submittedName>
        <fullName evidence="5">Two-component system response regulator</fullName>
    </submittedName>
</protein>
<keyword evidence="1" id="KW-0597">Phosphoprotein</keyword>
<feature type="modified residue" description="4-aspartylphosphate" evidence="1">
    <location>
        <position position="60"/>
    </location>
</feature>
<sequence length="353" mass="39410">MSPLPALRRPTILVADDSPQNIELLSRVLGQDYRIKVATSGDKALKIVYSDEPPDLVLLDIMMPDLSGHEVCRRMKANPDRRRIPVIFVTAMSTIEDEALGLSLGAVDYITKPISPPLVQARVRTHLALYDQSRELERMVAQRTSELVATRQQIIRRLGRAAEYKDNETGNHVVRMSHIARLVAQQAGMGPEAVQLVFQAAAMHDVGKIGVPDHILLKPGPLTEEERQIMRRHPQIGADILGKHDNELLAAARTIALTHHERWDGTGYPQGLQGEQIPIFGRIVALADVFDALMTRRPYKPAFSAQQSLAIMADERGKHFDPNLLDCFFAQQFEILRIMNLYADERGTVSDAA</sequence>
<dbReference type="Pfam" id="PF13487">
    <property type="entry name" value="HD_5"/>
    <property type="match status" value="1"/>
</dbReference>
<dbReference type="EMBL" id="CP029210">
    <property type="protein sequence ID" value="AWI54989.1"/>
    <property type="molecule type" value="Genomic_DNA"/>
</dbReference>
<keyword evidence="6" id="KW-1185">Reference proteome</keyword>
<dbReference type="GO" id="GO:0000160">
    <property type="term" value="P:phosphorelay signal transduction system"/>
    <property type="evidence" value="ECO:0007669"/>
    <property type="project" value="InterPro"/>
</dbReference>
<dbReference type="InterPro" id="IPR052020">
    <property type="entry name" value="Cyclic_di-GMP/3'3'-cGAMP_PDE"/>
</dbReference>
<dbReference type="Proteomes" id="UP000244892">
    <property type="component" value="Chromosome"/>
</dbReference>
<evidence type="ECO:0000256" key="1">
    <source>
        <dbReference type="PROSITE-ProRule" id="PRU00169"/>
    </source>
</evidence>
<reference evidence="5 6" key="1">
    <citation type="submission" date="2018-05" db="EMBL/GenBank/DDBJ databases">
        <title>complete genome sequence of Aquabacterium olei NBRC 110486.</title>
        <authorList>
            <person name="Tang B."/>
            <person name="Chang J."/>
            <person name="Zhang L."/>
            <person name="Yang H."/>
        </authorList>
    </citation>
    <scope>NUCLEOTIDE SEQUENCE [LARGE SCALE GENOMIC DNA]</scope>
    <source>
        <strain evidence="5 6">NBRC 110486</strain>
    </source>
</reference>
<name>A0A2U8FV90_9BURK</name>
<dbReference type="InterPro" id="IPR011006">
    <property type="entry name" value="CheY-like_superfamily"/>
</dbReference>
<dbReference type="RefSeq" id="WP_109038108.1">
    <property type="nucleotide sequence ID" value="NZ_CP029210.1"/>
</dbReference>
<feature type="domain" description="Response regulatory" evidence="2">
    <location>
        <begin position="11"/>
        <end position="127"/>
    </location>
</feature>
<dbReference type="PROSITE" id="PS50110">
    <property type="entry name" value="RESPONSE_REGULATORY"/>
    <property type="match status" value="1"/>
</dbReference>
<dbReference type="CDD" id="cd00077">
    <property type="entry name" value="HDc"/>
    <property type="match status" value="1"/>
</dbReference>
<dbReference type="PROSITE" id="PS51831">
    <property type="entry name" value="HD"/>
    <property type="match status" value="1"/>
</dbReference>